<feature type="compositionally biased region" description="Polar residues" evidence="1">
    <location>
        <begin position="193"/>
        <end position="203"/>
    </location>
</feature>
<feature type="non-terminal residue" evidence="2">
    <location>
        <position position="591"/>
    </location>
</feature>
<dbReference type="EMBL" id="JAXCGZ010011686">
    <property type="protein sequence ID" value="KAK7074291.1"/>
    <property type="molecule type" value="Genomic_DNA"/>
</dbReference>
<organism evidence="2 3">
    <name type="scientific">Halocaridina rubra</name>
    <name type="common">Hawaiian red shrimp</name>
    <dbReference type="NCBI Taxonomy" id="373956"/>
    <lineage>
        <taxon>Eukaryota</taxon>
        <taxon>Metazoa</taxon>
        <taxon>Ecdysozoa</taxon>
        <taxon>Arthropoda</taxon>
        <taxon>Crustacea</taxon>
        <taxon>Multicrustacea</taxon>
        <taxon>Malacostraca</taxon>
        <taxon>Eumalacostraca</taxon>
        <taxon>Eucarida</taxon>
        <taxon>Decapoda</taxon>
        <taxon>Pleocyemata</taxon>
        <taxon>Caridea</taxon>
        <taxon>Atyoidea</taxon>
        <taxon>Atyidae</taxon>
        <taxon>Halocaridina</taxon>
    </lineage>
</organism>
<name>A0AAN8X186_HALRR</name>
<feature type="region of interest" description="Disordered" evidence="1">
    <location>
        <begin position="1"/>
        <end position="25"/>
    </location>
</feature>
<proteinExistence type="predicted"/>
<feature type="region of interest" description="Disordered" evidence="1">
    <location>
        <begin position="532"/>
        <end position="565"/>
    </location>
</feature>
<dbReference type="Proteomes" id="UP001381693">
    <property type="component" value="Unassembled WGS sequence"/>
</dbReference>
<reference evidence="2 3" key="1">
    <citation type="submission" date="2023-11" db="EMBL/GenBank/DDBJ databases">
        <title>Halocaridina rubra genome assembly.</title>
        <authorList>
            <person name="Smith C."/>
        </authorList>
    </citation>
    <scope>NUCLEOTIDE SEQUENCE [LARGE SCALE GENOMIC DNA]</scope>
    <source>
        <strain evidence="2">EP-1</strain>
        <tissue evidence="2">Whole</tissue>
    </source>
</reference>
<feature type="compositionally biased region" description="Low complexity" evidence="1">
    <location>
        <begin position="295"/>
        <end position="311"/>
    </location>
</feature>
<dbReference type="AlphaFoldDB" id="A0AAN8X186"/>
<evidence type="ECO:0000313" key="3">
    <source>
        <dbReference type="Proteomes" id="UP001381693"/>
    </source>
</evidence>
<feature type="compositionally biased region" description="Polar residues" evidence="1">
    <location>
        <begin position="532"/>
        <end position="548"/>
    </location>
</feature>
<feature type="region of interest" description="Disordered" evidence="1">
    <location>
        <begin position="148"/>
        <end position="489"/>
    </location>
</feature>
<feature type="compositionally biased region" description="Polar residues" evidence="1">
    <location>
        <begin position="469"/>
        <end position="478"/>
    </location>
</feature>
<feature type="compositionally biased region" description="Basic and acidic residues" evidence="1">
    <location>
        <begin position="48"/>
        <end position="64"/>
    </location>
</feature>
<feature type="compositionally biased region" description="Basic and acidic residues" evidence="1">
    <location>
        <begin position="166"/>
        <end position="180"/>
    </location>
</feature>
<feature type="region of interest" description="Disordered" evidence="1">
    <location>
        <begin position="41"/>
        <end position="136"/>
    </location>
</feature>
<gene>
    <name evidence="2" type="ORF">SK128_007325</name>
</gene>
<keyword evidence="3" id="KW-1185">Reference proteome</keyword>
<feature type="compositionally biased region" description="Basic and acidic residues" evidence="1">
    <location>
        <begin position="335"/>
        <end position="356"/>
    </location>
</feature>
<accession>A0AAN8X186</accession>
<comment type="caution">
    <text evidence="2">The sequence shown here is derived from an EMBL/GenBank/DDBJ whole genome shotgun (WGS) entry which is preliminary data.</text>
</comment>
<sequence>MADKSPGKPPPTGGGVDDRGRTEKRRRALLNRVNFFEQVWWGRTRSPSLEERTRSPSGGIRERPPSSQGARSPSVERATEAFEADFPNPQEGEEGPGKEKRRRRESDSSEGLAEDSYTRQRTPPGQHDDDWEWVEETSTLAEDIERRLEERRRMRSGSTTPTMEWVHLRRTGERDRRSPSEGKVPTPEPWESSAYSPRENSSMAEEIERRLDQHRQEVKQRLSSPVKDWPQLRRSPAPGSSRGGTPDRDADATFTSRSRTTSGDRRKSRESSLSPGRQVVTREVVAKAERRGGLATAVTTKTHSTTVWDTSDGVPHTKTHSTSDNLEEEDPGTLGRDDYQRVEEEERESIERGERKKYNRVVVRRTVERTVTSSPSPEPLAQRILSPRARSLSPENSSLPSHKTRSRTRSGPKSRLRSRTPSVERILEVEEAEEATISLASSKDPFDKDDIQASGATSLSPDHTEETSTAKGIHTSASDAKKSPGSKITMEAVSTVQWKDGGTKNEVRRYSTRVLIKDRDPSYTKYVISSRTTSKDSLFSTASSSEDSPSWDGAPSWMNRATPTEVDEVDADVGTFRERSKEYQQHISTLK</sequence>
<evidence type="ECO:0000256" key="1">
    <source>
        <dbReference type="SAM" id="MobiDB-lite"/>
    </source>
</evidence>
<evidence type="ECO:0000313" key="2">
    <source>
        <dbReference type="EMBL" id="KAK7074291.1"/>
    </source>
</evidence>
<protein>
    <submittedName>
        <fullName evidence="2">Uncharacterized protein</fullName>
    </submittedName>
</protein>
<feature type="compositionally biased region" description="Basic and acidic residues" evidence="1">
    <location>
        <begin position="206"/>
        <end position="220"/>
    </location>
</feature>
<feature type="compositionally biased region" description="Basic residues" evidence="1">
    <location>
        <begin position="402"/>
        <end position="418"/>
    </location>
</feature>